<comment type="caution">
    <text evidence="3">The sequence shown here is derived from an EMBL/GenBank/DDBJ whole genome shotgun (WGS) entry which is preliminary data.</text>
</comment>
<dbReference type="EMBL" id="WDPD01000001">
    <property type="protein sequence ID" value="KAB7462486.1"/>
    <property type="molecule type" value="Genomic_DNA"/>
</dbReference>
<keyword evidence="2" id="KW-0812">Transmembrane</keyword>
<evidence type="ECO:0000256" key="1">
    <source>
        <dbReference type="SAM" id="MobiDB-lite"/>
    </source>
</evidence>
<feature type="region of interest" description="Disordered" evidence="1">
    <location>
        <begin position="1"/>
        <end position="98"/>
    </location>
</feature>
<protein>
    <submittedName>
        <fullName evidence="3">Uncharacterized protein</fullName>
    </submittedName>
</protein>
<feature type="compositionally biased region" description="Low complexity" evidence="1">
    <location>
        <begin position="54"/>
        <end position="69"/>
    </location>
</feature>
<organism evidence="3 4">
    <name type="scientific">Bifidobacterium dentium</name>
    <dbReference type="NCBI Taxonomy" id="1689"/>
    <lineage>
        <taxon>Bacteria</taxon>
        <taxon>Bacillati</taxon>
        <taxon>Actinomycetota</taxon>
        <taxon>Actinomycetes</taxon>
        <taxon>Bifidobacteriales</taxon>
        <taxon>Bifidobacteriaceae</taxon>
        <taxon>Bifidobacterium</taxon>
    </lineage>
</organism>
<feature type="compositionally biased region" description="Low complexity" evidence="1">
    <location>
        <begin position="82"/>
        <end position="95"/>
    </location>
</feature>
<dbReference type="Proteomes" id="UP000429211">
    <property type="component" value="Unassembled WGS sequence"/>
</dbReference>
<feature type="compositionally biased region" description="Low complexity" evidence="1">
    <location>
        <begin position="34"/>
        <end position="46"/>
    </location>
</feature>
<evidence type="ECO:0000313" key="3">
    <source>
        <dbReference type="EMBL" id="KAB7462486.1"/>
    </source>
</evidence>
<sequence>MDDQLPTDGTQPNSARTPSHAQPQPQTSSTADRQPQQPAQPQANQQPMPPYQQTPPQYQQTAPQYQQPMPGRPGVPGQPGTPLMQGQPYGQPMPQSAAKKPATGLIVGIVTAVIAVIVVLAVVVTMIMSKRITAADYTAGENQVLTMQKHYASVNEKLRDAYLSAYGSSSFQDTDKKRLKDRLKTLQNDNAKFESLKVMNDETVNKEYQAYKKKTATYIKFVDEMIESGESLSKAAKACNSSPSVSSYDNSFYTKYGEYVSACKAALDDVSKSPNKDIAQYGKDLGDYVDKLGDIISSMQAIGDISSLQYGTTQYQQFRDLLDEFNNLEAPYSSVSTLSQALQDSAEEADLSDSLRSLYDALTDGADHAH</sequence>
<proteinExistence type="predicted"/>
<accession>A0A1V8Q5R6</accession>
<dbReference type="AlphaFoldDB" id="A0A1V8Q5R6"/>
<reference evidence="3 4" key="1">
    <citation type="journal article" date="2019" name="Nat. Med.">
        <title>A library of human gut bacterial isolates paired with longitudinal multiomics data enables mechanistic microbiome research.</title>
        <authorList>
            <person name="Poyet M."/>
            <person name="Groussin M."/>
            <person name="Gibbons S.M."/>
            <person name="Avila-Pacheco J."/>
            <person name="Jiang X."/>
            <person name="Kearney S.M."/>
            <person name="Perrotta A.R."/>
            <person name="Berdy B."/>
            <person name="Zhao S."/>
            <person name="Lieberman T.D."/>
            <person name="Swanson P.K."/>
            <person name="Smith M."/>
            <person name="Roesemann S."/>
            <person name="Alexander J.E."/>
            <person name="Rich S.A."/>
            <person name="Livny J."/>
            <person name="Vlamakis H."/>
            <person name="Clish C."/>
            <person name="Bullock K."/>
            <person name="Deik A."/>
            <person name="Scott J."/>
            <person name="Pierce K.A."/>
            <person name="Xavier R.J."/>
            <person name="Alm E.J."/>
        </authorList>
    </citation>
    <scope>NUCLEOTIDE SEQUENCE [LARGE SCALE GENOMIC DNA]</scope>
    <source>
        <strain evidence="3 4">BIOML-A2</strain>
    </source>
</reference>
<keyword evidence="2" id="KW-1133">Transmembrane helix</keyword>
<dbReference type="RefSeq" id="WP_034522652.1">
    <property type="nucleotide sequence ID" value="NZ_BCYE01000016.1"/>
</dbReference>
<gene>
    <name evidence="3" type="ORF">GBB04_01560</name>
</gene>
<evidence type="ECO:0000313" key="4">
    <source>
        <dbReference type="Proteomes" id="UP000429211"/>
    </source>
</evidence>
<feature type="compositionally biased region" description="Polar residues" evidence="1">
    <location>
        <begin position="7"/>
        <end position="33"/>
    </location>
</feature>
<keyword evidence="2" id="KW-0472">Membrane</keyword>
<evidence type="ECO:0000256" key="2">
    <source>
        <dbReference type="SAM" id="Phobius"/>
    </source>
</evidence>
<feature type="transmembrane region" description="Helical" evidence="2">
    <location>
        <begin position="102"/>
        <end position="128"/>
    </location>
</feature>
<dbReference type="SUPFAM" id="SSF81995">
    <property type="entry name" value="beta-sandwich domain of Sec23/24"/>
    <property type="match status" value="1"/>
</dbReference>
<name>A0A1V8Q5R6_9BIFI</name>